<keyword evidence="3" id="KW-1185">Reference proteome</keyword>
<evidence type="ECO:0000313" key="2">
    <source>
        <dbReference type="EMBL" id="TDQ35241.1"/>
    </source>
</evidence>
<dbReference type="Proteomes" id="UP000295632">
    <property type="component" value="Unassembled WGS sequence"/>
</dbReference>
<gene>
    <name evidence="2" type="ORF">EV213_12228</name>
</gene>
<dbReference type="RefSeq" id="WP_133581955.1">
    <property type="nucleotide sequence ID" value="NZ_SNYJ01000022.1"/>
</dbReference>
<accession>A0A4R6TQM1</accession>
<feature type="region of interest" description="Disordered" evidence="1">
    <location>
        <begin position="74"/>
        <end position="96"/>
    </location>
</feature>
<name>A0A4R6TQM1_9BACI</name>
<organism evidence="2 3">
    <name type="scientific">Aureibacillus halotolerans</name>
    <dbReference type="NCBI Taxonomy" id="1508390"/>
    <lineage>
        <taxon>Bacteria</taxon>
        <taxon>Bacillati</taxon>
        <taxon>Bacillota</taxon>
        <taxon>Bacilli</taxon>
        <taxon>Bacillales</taxon>
        <taxon>Bacillaceae</taxon>
        <taxon>Aureibacillus</taxon>
    </lineage>
</organism>
<feature type="compositionally biased region" description="Basic and acidic residues" evidence="1">
    <location>
        <begin position="87"/>
        <end position="96"/>
    </location>
</feature>
<evidence type="ECO:0000256" key="1">
    <source>
        <dbReference type="SAM" id="MobiDB-lite"/>
    </source>
</evidence>
<comment type="caution">
    <text evidence="2">The sequence shown here is derived from an EMBL/GenBank/DDBJ whole genome shotgun (WGS) entry which is preliminary data.</text>
</comment>
<sequence length="96" mass="11086">MASLRVAKISLRIERILTNLQEETELHADHANFPMKVWHAKELLEYVSQLEGELNFYETRGLWSAIDVASSEINKLEQRQSNSADPSKNEKEDNDD</sequence>
<evidence type="ECO:0000313" key="3">
    <source>
        <dbReference type="Proteomes" id="UP000295632"/>
    </source>
</evidence>
<reference evidence="2 3" key="1">
    <citation type="submission" date="2019-03" db="EMBL/GenBank/DDBJ databases">
        <title>Genomic Encyclopedia of Type Strains, Phase IV (KMG-IV): sequencing the most valuable type-strain genomes for metagenomic binning, comparative biology and taxonomic classification.</title>
        <authorList>
            <person name="Goeker M."/>
        </authorList>
    </citation>
    <scope>NUCLEOTIDE SEQUENCE [LARGE SCALE GENOMIC DNA]</scope>
    <source>
        <strain evidence="2 3">DSM 28697</strain>
    </source>
</reference>
<proteinExistence type="predicted"/>
<protein>
    <submittedName>
        <fullName evidence="2">Uncharacterized protein</fullName>
    </submittedName>
</protein>
<dbReference type="EMBL" id="SNYJ01000022">
    <property type="protein sequence ID" value="TDQ35241.1"/>
    <property type="molecule type" value="Genomic_DNA"/>
</dbReference>
<dbReference type="AlphaFoldDB" id="A0A4R6TQM1"/>